<feature type="region of interest" description="Disordered" evidence="1">
    <location>
        <begin position="129"/>
        <end position="151"/>
    </location>
</feature>
<evidence type="ECO:0000313" key="4">
    <source>
        <dbReference type="EMBL" id="KAH9424025.1"/>
    </source>
</evidence>
<feature type="compositionally biased region" description="Basic residues" evidence="1">
    <location>
        <begin position="141"/>
        <end position="151"/>
    </location>
</feature>
<organism evidence="3 5">
    <name type="scientific">Dermatophagoides pteronyssinus</name>
    <name type="common">European house dust mite</name>
    <dbReference type="NCBI Taxonomy" id="6956"/>
    <lineage>
        <taxon>Eukaryota</taxon>
        <taxon>Metazoa</taxon>
        <taxon>Ecdysozoa</taxon>
        <taxon>Arthropoda</taxon>
        <taxon>Chelicerata</taxon>
        <taxon>Arachnida</taxon>
        <taxon>Acari</taxon>
        <taxon>Acariformes</taxon>
        <taxon>Sarcoptiformes</taxon>
        <taxon>Astigmata</taxon>
        <taxon>Psoroptidia</taxon>
        <taxon>Analgoidea</taxon>
        <taxon>Pyroglyphidae</taxon>
        <taxon>Dermatophagoidinae</taxon>
        <taxon>Dermatophagoides</taxon>
    </lineage>
</organism>
<comment type="caution">
    <text evidence="3">The sequence shown here is derived from an EMBL/GenBank/DDBJ whole genome shotgun (WGS) entry which is preliminary data.</text>
</comment>
<accession>A0ABQ8JNJ1</accession>
<dbReference type="Proteomes" id="UP000887458">
    <property type="component" value="Unassembled WGS sequence"/>
</dbReference>
<dbReference type="EMBL" id="NJHN03000030">
    <property type="protein sequence ID" value="KAH9423993.1"/>
    <property type="molecule type" value="Genomic_DNA"/>
</dbReference>
<keyword evidence="2" id="KW-1133">Transmembrane helix</keyword>
<name>A0ABQ8JNJ1_DERPT</name>
<keyword evidence="2" id="KW-0472">Membrane</keyword>
<evidence type="ECO:0000313" key="3">
    <source>
        <dbReference type="EMBL" id="KAH9423993.1"/>
    </source>
</evidence>
<keyword evidence="5" id="KW-1185">Reference proteome</keyword>
<gene>
    <name evidence="3" type="ORF">DERP_008841</name>
    <name evidence="4" type="ORF">DERP_008873</name>
</gene>
<evidence type="ECO:0000256" key="1">
    <source>
        <dbReference type="SAM" id="MobiDB-lite"/>
    </source>
</evidence>
<evidence type="ECO:0000313" key="5">
    <source>
        <dbReference type="Proteomes" id="UP000887458"/>
    </source>
</evidence>
<evidence type="ECO:0000256" key="2">
    <source>
        <dbReference type="SAM" id="Phobius"/>
    </source>
</evidence>
<feature type="transmembrane region" description="Helical" evidence="2">
    <location>
        <begin position="6"/>
        <end position="28"/>
    </location>
</feature>
<sequence>MCCSCSTFTFLTLFISSVILSTVVICYYEGARMQTFLRELIIVSGVYIFQNDPQKLIMKENFTGKLFAIINMASEQSYSYLLRLLMNDTNIDDYDTQMFDPLDEPSSLDELTTEFESIEPATTTMMNIRTKVKNKNNNNKQKNRLKPRKNE</sequence>
<proteinExistence type="predicted"/>
<keyword evidence="2" id="KW-0812">Transmembrane</keyword>
<dbReference type="EMBL" id="NJHN03000030">
    <property type="protein sequence ID" value="KAH9424025.1"/>
    <property type="molecule type" value="Genomic_DNA"/>
</dbReference>
<reference evidence="3 5" key="1">
    <citation type="journal article" date="2018" name="J. Allergy Clin. Immunol.">
        <title>High-quality assembly of Dermatophagoides pteronyssinus genome and transcriptome reveals a wide range of novel allergens.</title>
        <authorList>
            <person name="Liu X.Y."/>
            <person name="Yang K.Y."/>
            <person name="Wang M.Q."/>
            <person name="Kwok J.S."/>
            <person name="Zeng X."/>
            <person name="Yang Z."/>
            <person name="Xiao X.J."/>
            <person name="Lau C.P."/>
            <person name="Li Y."/>
            <person name="Huang Z.M."/>
            <person name="Ba J.G."/>
            <person name="Yim A.K."/>
            <person name="Ouyang C.Y."/>
            <person name="Ngai S.M."/>
            <person name="Chan T.F."/>
            <person name="Leung E.L."/>
            <person name="Liu L."/>
            <person name="Liu Z.G."/>
            <person name="Tsui S.K."/>
        </authorList>
    </citation>
    <scope>NUCLEOTIDE SEQUENCE [LARGE SCALE GENOMIC DNA]</scope>
    <source>
        <strain evidence="3">Derp</strain>
    </source>
</reference>
<reference evidence="3 5" key="2">
    <citation type="journal article" date="2022" name="Mol. Biol. Evol.">
        <title>Comparative Genomics Reveals Insights into the Divergent Evolution of Astigmatic Mites and Household Pest Adaptations.</title>
        <authorList>
            <person name="Xiong Q."/>
            <person name="Wan A.T."/>
            <person name="Liu X."/>
            <person name="Fung C.S."/>
            <person name="Xiao X."/>
            <person name="Malainual N."/>
            <person name="Hou J."/>
            <person name="Wang L."/>
            <person name="Wang M."/>
            <person name="Yang K.Y."/>
            <person name="Cui Y."/>
            <person name="Leung E.L."/>
            <person name="Nong W."/>
            <person name="Shin S.K."/>
            <person name="Au S.W."/>
            <person name="Jeong K.Y."/>
            <person name="Chew F.T."/>
            <person name="Hui J.H."/>
            <person name="Leung T.F."/>
            <person name="Tungtrongchitr A."/>
            <person name="Zhong N."/>
            <person name="Liu Z."/>
            <person name="Tsui S.K."/>
        </authorList>
    </citation>
    <scope>NUCLEOTIDE SEQUENCE [LARGE SCALE GENOMIC DNA]</scope>
    <source>
        <strain evidence="3">Derp</strain>
    </source>
</reference>
<protein>
    <submittedName>
        <fullName evidence="3">Uncharacterized protein</fullName>
    </submittedName>
</protein>